<proteinExistence type="predicted"/>
<evidence type="ECO:0000313" key="2">
    <source>
        <dbReference type="Proteomes" id="UP001595858"/>
    </source>
</evidence>
<name>A0ABV9SSH1_9ACTN</name>
<gene>
    <name evidence="1" type="ORF">ACFPCZ_21935</name>
</gene>
<keyword evidence="2" id="KW-1185">Reference proteome</keyword>
<organism evidence="1 2">
    <name type="scientific">Streptomonospora arabica</name>
    <dbReference type="NCBI Taxonomy" id="412417"/>
    <lineage>
        <taxon>Bacteria</taxon>
        <taxon>Bacillati</taxon>
        <taxon>Actinomycetota</taxon>
        <taxon>Actinomycetes</taxon>
        <taxon>Streptosporangiales</taxon>
        <taxon>Nocardiopsidaceae</taxon>
        <taxon>Streptomonospora</taxon>
    </lineage>
</organism>
<protein>
    <recommendedName>
        <fullName evidence="3">SnoaL-like domain-containing protein</fullName>
    </recommendedName>
</protein>
<reference evidence="2" key="1">
    <citation type="journal article" date="2019" name="Int. J. Syst. Evol. Microbiol.">
        <title>The Global Catalogue of Microorganisms (GCM) 10K type strain sequencing project: providing services to taxonomists for standard genome sequencing and annotation.</title>
        <authorList>
            <consortium name="The Broad Institute Genomics Platform"/>
            <consortium name="The Broad Institute Genome Sequencing Center for Infectious Disease"/>
            <person name="Wu L."/>
            <person name="Ma J."/>
        </authorList>
    </citation>
    <scope>NUCLEOTIDE SEQUENCE [LARGE SCALE GENOMIC DNA]</scope>
    <source>
        <strain evidence="2">CGMCC 4.7304</strain>
    </source>
</reference>
<dbReference type="RefSeq" id="WP_344142967.1">
    <property type="nucleotide sequence ID" value="NZ_BAAAQI010000006.1"/>
</dbReference>
<comment type="caution">
    <text evidence="1">The sequence shown here is derived from an EMBL/GenBank/DDBJ whole genome shotgun (WGS) entry which is preliminary data.</text>
</comment>
<sequence>MSAHPVHQVEAELARLAVIGNKPAWQYEGTLAIARELARHGATGRRRSRGNCALANHLKRVAGTGDIEVTRYEVLVGPEGDEQIISLVEPPGDLCILRYFVCDFDDQPQRFRRLRATA</sequence>
<dbReference type="Proteomes" id="UP001595858">
    <property type="component" value="Unassembled WGS sequence"/>
</dbReference>
<dbReference type="EMBL" id="JBHSIY010000028">
    <property type="protein sequence ID" value="MFC4869303.1"/>
    <property type="molecule type" value="Genomic_DNA"/>
</dbReference>
<accession>A0ABV9SSH1</accession>
<evidence type="ECO:0000313" key="1">
    <source>
        <dbReference type="EMBL" id="MFC4869303.1"/>
    </source>
</evidence>
<evidence type="ECO:0008006" key="3">
    <source>
        <dbReference type="Google" id="ProtNLM"/>
    </source>
</evidence>